<dbReference type="GO" id="GO:0050660">
    <property type="term" value="F:flavin adenine dinucleotide binding"/>
    <property type="evidence" value="ECO:0007669"/>
    <property type="project" value="InterPro"/>
</dbReference>
<comment type="caution">
    <text evidence="6">The sequence shown here is derived from an EMBL/GenBank/DDBJ whole genome shotgun (WGS) entry which is preliminary data.</text>
</comment>
<evidence type="ECO:0000256" key="2">
    <source>
        <dbReference type="RuleBase" id="RU003968"/>
    </source>
</evidence>
<feature type="domain" description="Glucose-methanol-choline oxidoreductase N-terminal" evidence="5">
    <location>
        <begin position="296"/>
        <end position="310"/>
    </location>
</feature>
<dbReference type="Gene3D" id="3.30.560.10">
    <property type="entry name" value="Glucose Oxidase, domain 3"/>
    <property type="match status" value="1"/>
</dbReference>
<proteinExistence type="inferred from homology"/>
<evidence type="ECO:0000259" key="5">
    <source>
        <dbReference type="PROSITE" id="PS00624"/>
    </source>
</evidence>
<dbReference type="EMBL" id="JARQZJ010000071">
    <property type="protein sequence ID" value="KAK9881927.1"/>
    <property type="molecule type" value="Genomic_DNA"/>
</dbReference>
<dbReference type="AlphaFoldDB" id="A0AAW1UPM0"/>
<feature type="domain" description="Glucose-methanol-choline oxidoreductase N-terminal" evidence="4">
    <location>
        <begin position="120"/>
        <end position="143"/>
    </location>
</feature>
<organism evidence="6 7">
    <name type="scientific">Henosepilachna vigintioctopunctata</name>
    <dbReference type="NCBI Taxonomy" id="420089"/>
    <lineage>
        <taxon>Eukaryota</taxon>
        <taxon>Metazoa</taxon>
        <taxon>Ecdysozoa</taxon>
        <taxon>Arthropoda</taxon>
        <taxon>Hexapoda</taxon>
        <taxon>Insecta</taxon>
        <taxon>Pterygota</taxon>
        <taxon>Neoptera</taxon>
        <taxon>Endopterygota</taxon>
        <taxon>Coleoptera</taxon>
        <taxon>Polyphaga</taxon>
        <taxon>Cucujiformia</taxon>
        <taxon>Coccinelloidea</taxon>
        <taxon>Coccinellidae</taxon>
        <taxon>Epilachninae</taxon>
        <taxon>Epilachnini</taxon>
        <taxon>Henosepilachna</taxon>
    </lineage>
</organism>
<reference evidence="6 7" key="1">
    <citation type="submission" date="2023-03" db="EMBL/GenBank/DDBJ databases">
        <title>Genome insight into feeding habits of ladybird beetles.</title>
        <authorList>
            <person name="Li H.-S."/>
            <person name="Huang Y.-H."/>
            <person name="Pang H."/>
        </authorList>
    </citation>
    <scope>NUCLEOTIDE SEQUENCE [LARGE SCALE GENOMIC DNA]</scope>
    <source>
        <strain evidence="6">SYSU_2023b</strain>
        <tissue evidence="6">Whole body</tissue>
    </source>
</reference>
<keyword evidence="2" id="KW-0285">Flavoprotein</keyword>
<dbReference type="PROSITE" id="PS00623">
    <property type="entry name" value="GMC_OXRED_1"/>
    <property type="match status" value="1"/>
</dbReference>
<dbReference type="Pfam" id="PF00732">
    <property type="entry name" value="GMC_oxred_N"/>
    <property type="match status" value="1"/>
</dbReference>
<evidence type="ECO:0000313" key="7">
    <source>
        <dbReference type="Proteomes" id="UP001431783"/>
    </source>
</evidence>
<evidence type="ECO:0000256" key="3">
    <source>
        <dbReference type="SAM" id="SignalP"/>
    </source>
</evidence>
<feature type="chain" id="PRO_5043587305" description="Glucose-methanol-choline oxidoreductase N-terminal domain-containing protein" evidence="3">
    <location>
        <begin position="19"/>
        <end position="381"/>
    </location>
</feature>
<evidence type="ECO:0000256" key="1">
    <source>
        <dbReference type="ARBA" id="ARBA00010790"/>
    </source>
</evidence>
<keyword evidence="2" id="KW-0274">FAD</keyword>
<keyword evidence="7" id="KW-1185">Reference proteome</keyword>
<protein>
    <recommendedName>
        <fullName evidence="4 5">Glucose-methanol-choline oxidoreductase N-terminal domain-containing protein</fullName>
    </recommendedName>
</protein>
<dbReference type="Proteomes" id="UP001431783">
    <property type="component" value="Unassembled WGS sequence"/>
</dbReference>
<evidence type="ECO:0000259" key="4">
    <source>
        <dbReference type="PROSITE" id="PS00623"/>
    </source>
</evidence>
<dbReference type="PANTHER" id="PTHR11552:SF216">
    <property type="entry name" value="GLUCOSE-METHANOL-CHOLINE OXIDOREDUCTASE N-TERMINAL DOMAIN-CONTAINING PROTEIN"/>
    <property type="match status" value="1"/>
</dbReference>
<keyword evidence="3" id="KW-0732">Signal</keyword>
<comment type="similarity">
    <text evidence="1 2">Belongs to the GMC oxidoreductase family.</text>
</comment>
<gene>
    <name evidence="6" type="ORF">WA026_018121</name>
</gene>
<dbReference type="PANTHER" id="PTHR11552">
    <property type="entry name" value="GLUCOSE-METHANOL-CHOLINE GMC OXIDOREDUCTASE"/>
    <property type="match status" value="1"/>
</dbReference>
<dbReference type="SUPFAM" id="SSF51905">
    <property type="entry name" value="FAD/NAD(P)-binding domain"/>
    <property type="match status" value="1"/>
</dbReference>
<feature type="signal peptide" evidence="3">
    <location>
        <begin position="1"/>
        <end position="18"/>
    </location>
</feature>
<dbReference type="InterPro" id="IPR036188">
    <property type="entry name" value="FAD/NAD-bd_sf"/>
</dbReference>
<accession>A0AAW1UPM0</accession>
<dbReference type="Gene3D" id="3.50.50.60">
    <property type="entry name" value="FAD/NAD(P)-binding domain"/>
    <property type="match status" value="1"/>
</dbReference>
<sequence>MALILLFLLSLVISNIKCQNFGRFFNNFDRISDSKQLLDHYDFIVIGAGSGGSVVANRLSENSNWTVLLLEAGWDENFFTDVPLMATLQTITAYNWGYRGEKIKTACLGAVEGRCNLARGKALGGTSVINFLIYSRGNRHDFDEWESLGNPGWGYKDILPFFIKSENCRECKEIDRRYHGFDGPLSIEHPGYESPMAKSFIKAGIDMGYKNVDLNAYNETGFSKVQSTMRHGTRCSASKAFLKPVKNRPNLFISTQSQVTKILIDPKTKTAHGVEFRKKNIKYIVRARKEIILSAGTFNSPQLLMLSGIGPKEHLEELNIPVVQDLKVGFNLQDHTALSTLAFLVNESITISDISVQNPWDVFNYIWSGKGPLHYLVVPKL</sequence>
<name>A0AAW1UPM0_9CUCU</name>
<dbReference type="PROSITE" id="PS00624">
    <property type="entry name" value="GMC_OXRED_2"/>
    <property type="match status" value="1"/>
</dbReference>
<dbReference type="InterPro" id="IPR012132">
    <property type="entry name" value="GMC_OxRdtase"/>
</dbReference>
<evidence type="ECO:0000313" key="6">
    <source>
        <dbReference type="EMBL" id="KAK9881927.1"/>
    </source>
</evidence>
<dbReference type="InterPro" id="IPR000172">
    <property type="entry name" value="GMC_OxRdtase_N"/>
</dbReference>
<dbReference type="GO" id="GO:0016614">
    <property type="term" value="F:oxidoreductase activity, acting on CH-OH group of donors"/>
    <property type="evidence" value="ECO:0007669"/>
    <property type="project" value="InterPro"/>
</dbReference>